<proteinExistence type="predicted"/>
<evidence type="ECO:0000313" key="2">
    <source>
        <dbReference type="Proteomes" id="UP000469430"/>
    </source>
</evidence>
<dbReference type="EMBL" id="WTYJ01000002">
    <property type="protein sequence ID" value="MXO99310.1"/>
    <property type="molecule type" value="Genomic_DNA"/>
</dbReference>
<dbReference type="RefSeq" id="WP_161391041.1">
    <property type="nucleotide sequence ID" value="NZ_JBHSCP010000001.1"/>
</dbReference>
<gene>
    <name evidence="1" type="ORF">GRI97_09945</name>
</gene>
<evidence type="ECO:0000313" key="1">
    <source>
        <dbReference type="EMBL" id="MXO99310.1"/>
    </source>
</evidence>
<organism evidence="1 2">
    <name type="scientific">Croceibacterium xixiisoli</name>
    <dbReference type="NCBI Taxonomy" id="1476466"/>
    <lineage>
        <taxon>Bacteria</taxon>
        <taxon>Pseudomonadati</taxon>
        <taxon>Pseudomonadota</taxon>
        <taxon>Alphaproteobacteria</taxon>
        <taxon>Sphingomonadales</taxon>
        <taxon>Erythrobacteraceae</taxon>
        <taxon>Croceibacterium</taxon>
    </lineage>
</organism>
<reference evidence="1 2" key="1">
    <citation type="submission" date="2019-12" db="EMBL/GenBank/DDBJ databases">
        <title>Genomic-based taxomic classification of the family Erythrobacteraceae.</title>
        <authorList>
            <person name="Xu L."/>
        </authorList>
    </citation>
    <scope>NUCLEOTIDE SEQUENCE [LARGE SCALE GENOMIC DNA]</scope>
    <source>
        <strain evidence="1 2">S36</strain>
    </source>
</reference>
<keyword evidence="2" id="KW-1185">Reference proteome</keyword>
<protein>
    <submittedName>
        <fullName evidence="1">Uncharacterized protein</fullName>
    </submittedName>
</protein>
<dbReference type="OrthoDB" id="7605450at2"/>
<name>A0A6I4TVN5_9SPHN</name>
<sequence>MFMALTTMITAAALQPVPANEVAPPPMVANDDKAEAGRLHIGNTGIACVKDPCPRRAVFVPDERGQADRNNLLYVDLDGGRPAPPLVGNPEDVAAIVTAWDERRCLAIDGRLIPGENDQPELRVDRIVGPCNE</sequence>
<accession>A0A6I4TVN5</accession>
<comment type="caution">
    <text evidence="1">The sequence shown here is derived from an EMBL/GenBank/DDBJ whole genome shotgun (WGS) entry which is preliminary data.</text>
</comment>
<dbReference type="AlphaFoldDB" id="A0A6I4TVN5"/>
<dbReference type="Proteomes" id="UP000469430">
    <property type="component" value="Unassembled WGS sequence"/>
</dbReference>